<keyword evidence="2" id="KW-1185">Reference proteome</keyword>
<gene>
    <name evidence="1" type="ORF">I8E28_19520</name>
</gene>
<evidence type="ECO:0000313" key="2">
    <source>
        <dbReference type="Proteomes" id="UP000617041"/>
    </source>
</evidence>
<dbReference type="EMBL" id="JAEDAO010000001">
    <property type="protein sequence ID" value="MBK0394803.1"/>
    <property type="molecule type" value="Genomic_DNA"/>
</dbReference>
<evidence type="ECO:0000313" key="1">
    <source>
        <dbReference type="EMBL" id="MBK0394803.1"/>
    </source>
</evidence>
<dbReference type="Proteomes" id="UP000617041">
    <property type="component" value="Unassembled WGS sequence"/>
</dbReference>
<name>A0A934Q4K9_9BURK</name>
<comment type="caution">
    <text evidence="1">The sequence shown here is derived from an EMBL/GenBank/DDBJ whole genome shotgun (WGS) entry which is preliminary data.</text>
</comment>
<dbReference type="AlphaFoldDB" id="A0A934Q4K9"/>
<organism evidence="1 2">
    <name type="scientific">Ramlibacter algicola</name>
    <dbReference type="NCBI Taxonomy" id="2795217"/>
    <lineage>
        <taxon>Bacteria</taxon>
        <taxon>Pseudomonadati</taxon>
        <taxon>Pseudomonadota</taxon>
        <taxon>Betaproteobacteria</taxon>
        <taxon>Burkholderiales</taxon>
        <taxon>Comamonadaceae</taxon>
        <taxon>Ramlibacter</taxon>
    </lineage>
</organism>
<dbReference type="RefSeq" id="WP_200789888.1">
    <property type="nucleotide sequence ID" value="NZ_JAEDAO010000001.1"/>
</dbReference>
<sequence length="73" mass="7333">MHFSPHLPHGTSAWILAVALVAAAAIAMIAGTDAVSVIDDLSAAASDPAVAAPPDFLAAGQGEWERLTGARGR</sequence>
<reference evidence="1" key="1">
    <citation type="submission" date="2020-12" db="EMBL/GenBank/DDBJ databases">
        <title>Ramlibacter sp. nov., isolated from a freshwater alga, Cryptomonas.</title>
        <authorList>
            <person name="Kim H.M."/>
            <person name="Jeon C.O."/>
        </authorList>
    </citation>
    <scope>NUCLEOTIDE SEQUENCE</scope>
    <source>
        <strain evidence="1">CrO1</strain>
    </source>
</reference>
<protein>
    <submittedName>
        <fullName evidence="1">Uncharacterized protein</fullName>
    </submittedName>
</protein>
<accession>A0A934Q4K9</accession>
<proteinExistence type="predicted"/>